<sequence>RDLNDLRTDSNNLMESALEDLNEIQQYITFEACETINEEGIGQPEAQVDKIGNGSASEVN</sequence>
<evidence type="ECO:0000313" key="1">
    <source>
        <dbReference type="EMBL" id="CAG8704085.1"/>
    </source>
</evidence>
<keyword evidence="2" id="KW-1185">Reference proteome</keyword>
<protein>
    <submittedName>
        <fullName evidence="1">25594_t:CDS:1</fullName>
    </submittedName>
</protein>
<reference evidence="1" key="1">
    <citation type="submission" date="2021-06" db="EMBL/GenBank/DDBJ databases">
        <authorList>
            <person name="Kallberg Y."/>
            <person name="Tangrot J."/>
            <person name="Rosling A."/>
        </authorList>
    </citation>
    <scope>NUCLEOTIDE SEQUENCE</scope>
    <source>
        <strain evidence="1">MA461A</strain>
    </source>
</reference>
<gene>
    <name evidence="1" type="ORF">RPERSI_LOCUS10159</name>
</gene>
<feature type="non-terminal residue" evidence="1">
    <location>
        <position position="60"/>
    </location>
</feature>
<accession>A0ACA9PIJ5</accession>
<name>A0ACA9PIJ5_9GLOM</name>
<proteinExistence type="predicted"/>
<organism evidence="1 2">
    <name type="scientific">Racocetra persica</name>
    <dbReference type="NCBI Taxonomy" id="160502"/>
    <lineage>
        <taxon>Eukaryota</taxon>
        <taxon>Fungi</taxon>
        <taxon>Fungi incertae sedis</taxon>
        <taxon>Mucoromycota</taxon>
        <taxon>Glomeromycotina</taxon>
        <taxon>Glomeromycetes</taxon>
        <taxon>Diversisporales</taxon>
        <taxon>Gigasporaceae</taxon>
        <taxon>Racocetra</taxon>
    </lineage>
</organism>
<feature type="non-terminal residue" evidence="1">
    <location>
        <position position="1"/>
    </location>
</feature>
<comment type="caution">
    <text evidence="1">The sequence shown here is derived from an EMBL/GenBank/DDBJ whole genome shotgun (WGS) entry which is preliminary data.</text>
</comment>
<evidence type="ECO:0000313" key="2">
    <source>
        <dbReference type="Proteomes" id="UP000789920"/>
    </source>
</evidence>
<dbReference type="EMBL" id="CAJVQC010019859">
    <property type="protein sequence ID" value="CAG8704085.1"/>
    <property type="molecule type" value="Genomic_DNA"/>
</dbReference>
<dbReference type="Proteomes" id="UP000789920">
    <property type="component" value="Unassembled WGS sequence"/>
</dbReference>